<accession>A0ABP0UWJ2</accession>
<gene>
    <name evidence="2" type="ORF">CSSPTR1EN2_LOCUS20234</name>
</gene>
<keyword evidence="1" id="KW-1133">Transmembrane helix</keyword>
<organism evidence="2 3">
    <name type="scientific">Sphagnum troendelagicum</name>
    <dbReference type="NCBI Taxonomy" id="128251"/>
    <lineage>
        <taxon>Eukaryota</taxon>
        <taxon>Viridiplantae</taxon>
        <taxon>Streptophyta</taxon>
        <taxon>Embryophyta</taxon>
        <taxon>Bryophyta</taxon>
        <taxon>Sphagnophytina</taxon>
        <taxon>Sphagnopsida</taxon>
        <taxon>Sphagnales</taxon>
        <taxon>Sphagnaceae</taxon>
        <taxon>Sphagnum</taxon>
    </lineage>
</organism>
<dbReference type="EMBL" id="OZ019899">
    <property type="protein sequence ID" value="CAK9231055.1"/>
    <property type="molecule type" value="Genomic_DNA"/>
</dbReference>
<feature type="transmembrane region" description="Helical" evidence="1">
    <location>
        <begin position="12"/>
        <end position="30"/>
    </location>
</feature>
<protein>
    <recommendedName>
        <fullName evidence="4">Secreted peptide</fullName>
    </recommendedName>
</protein>
<evidence type="ECO:0000313" key="3">
    <source>
        <dbReference type="Proteomes" id="UP001497512"/>
    </source>
</evidence>
<keyword evidence="3" id="KW-1185">Reference proteome</keyword>
<keyword evidence="1" id="KW-0472">Membrane</keyword>
<sequence>MLGSPPAADAQTVGPVLFLPLLLLLLQIAFSPVHQQTTSLVPVHNHKQTEVHKRRQGVSDCVCCLLDYPLLLLLLILVRGNNILLLTPSPDCCCNCVPLGMHAS</sequence>
<reference evidence="2" key="1">
    <citation type="submission" date="2024-02" db="EMBL/GenBank/DDBJ databases">
        <authorList>
            <consortium name="ELIXIR-Norway"/>
            <consortium name="Elixir Norway"/>
        </authorList>
    </citation>
    <scope>NUCLEOTIDE SEQUENCE</scope>
</reference>
<name>A0ABP0UWJ2_9BRYO</name>
<evidence type="ECO:0000256" key="1">
    <source>
        <dbReference type="SAM" id="Phobius"/>
    </source>
</evidence>
<proteinExistence type="predicted"/>
<dbReference type="Proteomes" id="UP001497512">
    <property type="component" value="Chromosome 7"/>
</dbReference>
<evidence type="ECO:0008006" key="4">
    <source>
        <dbReference type="Google" id="ProtNLM"/>
    </source>
</evidence>
<keyword evidence="1" id="KW-0812">Transmembrane</keyword>
<evidence type="ECO:0000313" key="2">
    <source>
        <dbReference type="EMBL" id="CAK9231055.1"/>
    </source>
</evidence>